<sequence length="165" mass="17806">MNQRSEQGSVLIVSIIILLVMTVIGLAGMELTGLEEKMAGNMRDRNIAFQAAEATLNDAEDYLADVVLLPDFDGSVAGLYESDADLWETVNWTSSSAVKAYSGEGFTALAETPAYVIEKLEFVSKTDDSLGMGGAVDTDSYYRVSARAVGQTDTAEVILQTVYKR</sequence>
<dbReference type="Pfam" id="PF13681">
    <property type="entry name" value="PilX"/>
    <property type="match status" value="1"/>
</dbReference>
<keyword evidence="1" id="KW-0812">Transmembrane</keyword>
<dbReference type="InterPro" id="IPR025746">
    <property type="entry name" value="PilX_N_dom"/>
</dbReference>
<dbReference type="EMBL" id="RQXW01000025">
    <property type="protein sequence ID" value="RTE64360.1"/>
    <property type="molecule type" value="Genomic_DNA"/>
</dbReference>
<comment type="caution">
    <text evidence="4">The sequence shown here is derived from an EMBL/GenBank/DDBJ whole genome shotgun (WGS) entry which is preliminary data.</text>
</comment>
<keyword evidence="5" id="KW-1185">Reference proteome</keyword>
<organism evidence="4 5">
    <name type="scientific">Amphritea opalescens</name>
    <dbReference type="NCBI Taxonomy" id="2490544"/>
    <lineage>
        <taxon>Bacteria</taxon>
        <taxon>Pseudomonadati</taxon>
        <taxon>Pseudomonadota</taxon>
        <taxon>Gammaproteobacteria</taxon>
        <taxon>Oceanospirillales</taxon>
        <taxon>Oceanospirillaceae</taxon>
        <taxon>Amphritea</taxon>
    </lineage>
</organism>
<evidence type="ECO:0000256" key="1">
    <source>
        <dbReference type="SAM" id="Phobius"/>
    </source>
</evidence>
<feature type="domain" description="PilX/PilW C-terminal" evidence="2">
    <location>
        <begin position="83"/>
        <end position="164"/>
    </location>
</feature>
<dbReference type="RefSeq" id="WP_126159999.1">
    <property type="nucleotide sequence ID" value="NZ_RQXW01000025.1"/>
</dbReference>
<dbReference type="AlphaFoldDB" id="A0A430KLK4"/>
<reference evidence="4 5" key="1">
    <citation type="submission" date="2018-11" db="EMBL/GenBank/DDBJ databases">
        <title>The draft genome sequence of Amphritea opalescens ANRC-JH13T.</title>
        <authorList>
            <person name="Fang Z."/>
            <person name="Zhang Y."/>
            <person name="Han X."/>
        </authorList>
    </citation>
    <scope>NUCLEOTIDE SEQUENCE [LARGE SCALE GENOMIC DNA]</scope>
    <source>
        <strain evidence="4 5">ANRC-JH13</strain>
    </source>
</reference>
<evidence type="ECO:0000313" key="4">
    <source>
        <dbReference type="EMBL" id="RTE64360.1"/>
    </source>
</evidence>
<name>A0A430KLK4_9GAMM</name>
<keyword evidence="1" id="KW-1133">Transmembrane helix</keyword>
<dbReference type="Proteomes" id="UP000283087">
    <property type="component" value="Unassembled WGS sequence"/>
</dbReference>
<feature type="transmembrane region" description="Helical" evidence="1">
    <location>
        <begin position="12"/>
        <end position="34"/>
    </location>
</feature>
<protein>
    <recommendedName>
        <fullName evidence="6">Pilus assembly protein PilX</fullName>
    </recommendedName>
</protein>
<dbReference type="Pfam" id="PF14341">
    <property type="entry name" value="PilX_N"/>
    <property type="match status" value="1"/>
</dbReference>
<dbReference type="OrthoDB" id="5298746at2"/>
<evidence type="ECO:0000259" key="2">
    <source>
        <dbReference type="Pfam" id="PF13681"/>
    </source>
</evidence>
<keyword evidence="1" id="KW-0472">Membrane</keyword>
<feature type="domain" description="Type 4 fimbrial biogenesis protein PilX N-terminal" evidence="3">
    <location>
        <begin position="7"/>
        <end position="56"/>
    </location>
</feature>
<accession>A0A430KLK4</accession>
<evidence type="ECO:0000313" key="5">
    <source>
        <dbReference type="Proteomes" id="UP000283087"/>
    </source>
</evidence>
<gene>
    <name evidence="4" type="ORF">EH243_17760</name>
</gene>
<dbReference type="InterPro" id="IPR025205">
    <property type="entry name" value="PilX/PilW_C"/>
</dbReference>
<evidence type="ECO:0000259" key="3">
    <source>
        <dbReference type="Pfam" id="PF14341"/>
    </source>
</evidence>
<proteinExistence type="predicted"/>
<evidence type="ECO:0008006" key="6">
    <source>
        <dbReference type="Google" id="ProtNLM"/>
    </source>
</evidence>